<dbReference type="AlphaFoldDB" id="A0A919K8L4"/>
<protein>
    <submittedName>
        <fullName evidence="2">Uncharacterized protein</fullName>
    </submittedName>
</protein>
<proteinExistence type="predicted"/>
<dbReference type="Proteomes" id="UP000636960">
    <property type="component" value="Unassembled WGS sequence"/>
</dbReference>
<organism evidence="2 3">
    <name type="scientific">Paractinoplanes rishiriensis</name>
    <dbReference type="NCBI Taxonomy" id="1050105"/>
    <lineage>
        <taxon>Bacteria</taxon>
        <taxon>Bacillati</taxon>
        <taxon>Actinomycetota</taxon>
        <taxon>Actinomycetes</taxon>
        <taxon>Micromonosporales</taxon>
        <taxon>Micromonosporaceae</taxon>
        <taxon>Paractinoplanes</taxon>
    </lineage>
</organism>
<evidence type="ECO:0000313" key="3">
    <source>
        <dbReference type="Proteomes" id="UP000636960"/>
    </source>
</evidence>
<reference evidence="2" key="1">
    <citation type="submission" date="2021-01" db="EMBL/GenBank/DDBJ databases">
        <title>Whole genome shotgun sequence of Actinoplanes rishiriensis NBRC 108556.</title>
        <authorList>
            <person name="Komaki H."/>
            <person name="Tamura T."/>
        </authorList>
    </citation>
    <scope>NUCLEOTIDE SEQUENCE</scope>
    <source>
        <strain evidence="2">NBRC 108556</strain>
    </source>
</reference>
<keyword evidence="1" id="KW-0472">Membrane</keyword>
<feature type="transmembrane region" description="Helical" evidence="1">
    <location>
        <begin position="16"/>
        <end position="35"/>
    </location>
</feature>
<name>A0A919K8L4_9ACTN</name>
<dbReference type="EMBL" id="BOMV01000118">
    <property type="protein sequence ID" value="GIF02044.1"/>
    <property type="molecule type" value="Genomic_DNA"/>
</dbReference>
<gene>
    <name evidence="2" type="ORF">Ari01nite_95080</name>
</gene>
<keyword evidence="3" id="KW-1185">Reference proteome</keyword>
<comment type="caution">
    <text evidence="2">The sequence shown here is derived from an EMBL/GenBank/DDBJ whole genome shotgun (WGS) entry which is preliminary data.</text>
</comment>
<evidence type="ECO:0000256" key="1">
    <source>
        <dbReference type="SAM" id="Phobius"/>
    </source>
</evidence>
<keyword evidence="1" id="KW-1133">Transmembrane helix</keyword>
<evidence type="ECO:0000313" key="2">
    <source>
        <dbReference type="EMBL" id="GIF02044.1"/>
    </source>
</evidence>
<accession>A0A919K8L4</accession>
<feature type="transmembrane region" description="Helical" evidence="1">
    <location>
        <begin position="47"/>
        <end position="70"/>
    </location>
</feature>
<keyword evidence="1" id="KW-0812">Transmembrane</keyword>
<sequence>MARGAVLNMVKKPGRVLPALVNFTALTVGITAGVAQLADFSDGVGQILLTVVGIACLLFLVVRFTLLYYVRRAAQLRLDADQADRRAITLEVGHQRYVDAIARIIDQEGMIYAERLVLTVTIGTDDAGDRIEESRHTTPNPRVTQRAIFPIVSDSGDRLVSLEEIDFKATLTGIAGTITSLPLTRNHRPRVWLVFDPGRTEPFHWVITYRPAGLWAPLRHEGFDRLVWTDRLPADSGGSSVLSDLVVKFVFPDTDGNPPHVTELRSFGQFAKPRRLDGGAGWLIEWRDATPAGRRYEWRLAQTPHPGDRAVTAEQPVVPAQRRRFWARLGR</sequence>